<dbReference type="AlphaFoldDB" id="A0A284SB83"/>
<sequence>MPRIFTQRNVDEQKRIKTKQSRDDARITNKNKLKHTVELFVWRMDQEGPVSIEVQDGYEYPEFEISPTILKRI</sequence>
<evidence type="ECO:0000313" key="2">
    <source>
        <dbReference type="EMBL" id="SJL18278.1"/>
    </source>
</evidence>
<protein>
    <submittedName>
        <fullName evidence="2">Uncharacterized protein</fullName>
    </submittedName>
</protein>
<feature type="compositionally biased region" description="Basic and acidic residues" evidence="1">
    <location>
        <begin position="9"/>
        <end position="24"/>
    </location>
</feature>
<reference evidence="3" key="1">
    <citation type="journal article" date="2017" name="Nat. Ecol. Evol.">
        <title>Genome expansion and lineage-specific genetic innovations in the forest pathogenic fungi Armillaria.</title>
        <authorList>
            <person name="Sipos G."/>
            <person name="Prasanna A.N."/>
            <person name="Walter M.C."/>
            <person name="O'Connor E."/>
            <person name="Balint B."/>
            <person name="Krizsan K."/>
            <person name="Kiss B."/>
            <person name="Hess J."/>
            <person name="Varga T."/>
            <person name="Slot J."/>
            <person name="Riley R."/>
            <person name="Boka B."/>
            <person name="Rigling D."/>
            <person name="Barry K."/>
            <person name="Lee J."/>
            <person name="Mihaltcheva S."/>
            <person name="LaButti K."/>
            <person name="Lipzen A."/>
            <person name="Waldron R."/>
            <person name="Moloney N.M."/>
            <person name="Sperisen C."/>
            <person name="Kredics L."/>
            <person name="Vagvoelgyi C."/>
            <person name="Patrignani A."/>
            <person name="Fitzpatrick D."/>
            <person name="Nagy I."/>
            <person name="Doyle S."/>
            <person name="Anderson J.B."/>
            <person name="Grigoriev I.V."/>
            <person name="Gueldener U."/>
            <person name="Muensterkoetter M."/>
            <person name="Nagy L.G."/>
        </authorList>
    </citation>
    <scope>NUCLEOTIDE SEQUENCE [LARGE SCALE GENOMIC DNA]</scope>
    <source>
        <strain evidence="3">C18/9</strain>
    </source>
</reference>
<evidence type="ECO:0000313" key="3">
    <source>
        <dbReference type="Proteomes" id="UP000219338"/>
    </source>
</evidence>
<dbReference type="EMBL" id="FUEG01000056">
    <property type="protein sequence ID" value="SJL18278.1"/>
    <property type="molecule type" value="Genomic_DNA"/>
</dbReference>
<dbReference type="Proteomes" id="UP000219338">
    <property type="component" value="Unassembled WGS sequence"/>
</dbReference>
<organism evidence="2 3">
    <name type="scientific">Armillaria ostoyae</name>
    <name type="common">Armillaria root rot fungus</name>
    <dbReference type="NCBI Taxonomy" id="47428"/>
    <lineage>
        <taxon>Eukaryota</taxon>
        <taxon>Fungi</taxon>
        <taxon>Dikarya</taxon>
        <taxon>Basidiomycota</taxon>
        <taxon>Agaricomycotina</taxon>
        <taxon>Agaricomycetes</taxon>
        <taxon>Agaricomycetidae</taxon>
        <taxon>Agaricales</taxon>
        <taxon>Marasmiineae</taxon>
        <taxon>Physalacriaceae</taxon>
        <taxon>Armillaria</taxon>
    </lineage>
</organism>
<gene>
    <name evidence="2" type="ORF">ARMOST_21863</name>
</gene>
<feature type="region of interest" description="Disordered" evidence="1">
    <location>
        <begin position="1"/>
        <end position="24"/>
    </location>
</feature>
<name>A0A284SB83_ARMOS</name>
<evidence type="ECO:0000256" key="1">
    <source>
        <dbReference type="SAM" id="MobiDB-lite"/>
    </source>
</evidence>
<dbReference type="OrthoDB" id="2950077at2759"/>
<proteinExistence type="predicted"/>
<accession>A0A284SB83</accession>
<keyword evidence="3" id="KW-1185">Reference proteome</keyword>